<evidence type="ECO:0000256" key="5">
    <source>
        <dbReference type="ARBA" id="ARBA00022880"/>
    </source>
</evidence>
<dbReference type="RefSeq" id="WP_307342553.1">
    <property type="nucleotide sequence ID" value="NZ_JAUSUQ010000016.1"/>
</dbReference>
<comment type="caution">
    <text evidence="9">The sequence shown here is derived from an EMBL/GenBank/DDBJ whole genome shotgun (WGS) entry which is preliminary data.</text>
</comment>
<comment type="similarity">
    <text evidence="6">Belongs to the YabA family.</text>
</comment>
<comment type="subcellular location">
    <subcellularLocation>
        <location evidence="6">Cytoplasm</location>
        <location evidence="6">Nucleoid</location>
    </subcellularLocation>
    <text evidence="6">Localizes in tight foci, which correspond to the replisome at mid-cell throughout the cell cycle.</text>
</comment>
<name>A0ABU0CX79_9BACI</name>
<organism evidence="9 10">
    <name type="scientific">Caldalkalibacillus uzonensis</name>
    <dbReference type="NCBI Taxonomy" id="353224"/>
    <lineage>
        <taxon>Bacteria</taxon>
        <taxon>Bacillati</taxon>
        <taxon>Bacillota</taxon>
        <taxon>Bacilli</taxon>
        <taxon>Bacillales</taxon>
        <taxon>Bacillaceae</taxon>
        <taxon>Caldalkalibacillus</taxon>
    </lineage>
</organism>
<keyword evidence="2 6" id="KW-0235">DNA replication</keyword>
<gene>
    <name evidence="6" type="primary">yabA</name>
    <name evidence="9" type="ORF">J2S00_003445</name>
</gene>
<keyword evidence="3 6" id="KW-0479">Metal-binding</keyword>
<feature type="binding site" evidence="6">
    <location>
        <position position="120"/>
    </location>
    <ligand>
        <name>Zn(2+)</name>
        <dbReference type="ChEBI" id="CHEBI:29105"/>
    </ligand>
</feature>
<evidence type="ECO:0000256" key="3">
    <source>
        <dbReference type="ARBA" id="ARBA00022723"/>
    </source>
</evidence>
<proteinExistence type="inferred from homology"/>
<evidence type="ECO:0000256" key="6">
    <source>
        <dbReference type="HAMAP-Rule" id="MF_01159"/>
    </source>
</evidence>
<keyword evidence="7" id="KW-0175">Coiled coil</keyword>
<comment type="function">
    <text evidence="6">Involved in control of chromosome replication initiation. Inhibits the cooperative binding of DnaA to the oriC region, thus negatively regulating initiation of chromosome replication. Inhibits the ability of DnaA-ATP to form a helix on DNA; does not disassemble preformed DnaA-DNA helices. Decreases the residence time of DnaA on the chromosome at its binding sites (oriC, replication forks and promoter-binding sites). Tethers DnaA to the replication machinery via the DNA polymerase beta sliding clamp subunit (dnaN). Associates with oriC and other DnaA targets on the chromosome in a DnaA-dependent manner.</text>
</comment>
<feature type="region of interest" description="Disordered" evidence="8">
    <location>
        <begin position="61"/>
        <end position="86"/>
    </location>
</feature>
<evidence type="ECO:0000313" key="9">
    <source>
        <dbReference type="EMBL" id="MDQ0340621.1"/>
    </source>
</evidence>
<dbReference type="HAMAP" id="MF_01159">
    <property type="entry name" value="YabA"/>
    <property type="match status" value="1"/>
</dbReference>
<feature type="binding site" evidence="6">
    <location>
        <position position="101"/>
    </location>
    <ligand>
        <name>Zn(2+)</name>
        <dbReference type="ChEBI" id="CHEBI:29105"/>
    </ligand>
</feature>
<keyword evidence="4 6" id="KW-0862">Zinc</keyword>
<evidence type="ECO:0000256" key="7">
    <source>
        <dbReference type="SAM" id="Coils"/>
    </source>
</evidence>
<dbReference type="EMBL" id="JAUSUQ010000016">
    <property type="protein sequence ID" value="MDQ0340621.1"/>
    <property type="molecule type" value="Genomic_DNA"/>
</dbReference>
<feature type="coiled-coil region" evidence="7">
    <location>
        <begin position="3"/>
        <end position="58"/>
    </location>
</feature>
<evidence type="ECO:0000313" key="10">
    <source>
        <dbReference type="Proteomes" id="UP001232445"/>
    </source>
</evidence>
<comment type="subunit">
    <text evidence="6">Homotetramer. Interacts with both DnaA and DnaN, acting as a bridge between these two proteins.</text>
</comment>
<dbReference type="Pfam" id="PF06156">
    <property type="entry name" value="YabA"/>
    <property type="match status" value="1"/>
</dbReference>
<keyword evidence="1 6" id="KW-0963">Cytoplasm</keyword>
<evidence type="ECO:0000256" key="2">
    <source>
        <dbReference type="ARBA" id="ARBA00022705"/>
    </source>
</evidence>
<dbReference type="InterPro" id="IPR010377">
    <property type="entry name" value="YabA"/>
</dbReference>
<keyword evidence="10" id="KW-1185">Reference proteome</keyword>
<protein>
    <recommendedName>
        <fullName evidence="6">Replication initiation control protein YabA</fullName>
    </recommendedName>
</protein>
<reference evidence="9 10" key="1">
    <citation type="submission" date="2023-07" db="EMBL/GenBank/DDBJ databases">
        <title>Genomic Encyclopedia of Type Strains, Phase IV (KMG-IV): sequencing the most valuable type-strain genomes for metagenomic binning, comparative biology and taxonomic classification.</title>
        <authorList>
            <person name="Goeker M."/>
        </authorList>
    </citation>
    <scope>NUCLEOTIDE SEQUENCE [LARGE SCALE GENOMIC DNA]</scope>
    <source>
        <strain evidence="9 10">DSM 17740</strain>
    </source>
</reference>
<evidence type="ECO:0000256" key="8">
    <source>
        <dbReference type="SAM" id="MobiDB-lite"/>
    </source>
</evidence>
<evidence type="ECO:0000256" key="4">
    <source>
        <dbReference type="ARBA" id="ARBA00022833"/>
    </source>
</evidence>
<dbReference type="PIRSF" id="PIRSF021439">
    <property type="entry name" value="DUF972"/>
    <property type="match status" value="1"/>
</dbReference>
<feature type="compositionally biased region" description="Basic and acidic residues" evidence="8">
    <location>
        <begin position="61"/>
        <end position="78"/>
    </location>
</feature>
<evidence type="ECO:0000256" key="1">
    <source>
        <dbReference type="ARBA" id="ARBA00022490"/>
    </source>
</evidence>
<feature type="binding site" evidence="6">
    <location>
        <position position="103"/>
    </location>
    <ligand>
        <name>Zn(2+)</name>
        <dbReference type="ChEBI" id="CHEBI:29105"/>
    </ligand>
</feature>
<keyword evidence="5 6" id="KW-0236">DNA replication inhibitor</keyword>
<comment type="cofactor">
    <cofactor evidence="6">
        <name>Zn(2+)</name>
        <dbReference type="ChEBI" id="CHEBI:29105"/>
    </cofactor>
    <text evidence="6">Binds 1 zinc ion per subunit.</text>
</comment>
<sequence length="126" mass="14643">MGVEDVDQHKQKLFEHVSQLEQQLGKMVEELEAVKAHIAHLVEENHGLIVENEKLRQRLEHKLAEEAHTSYPEQDKQGTKKRKPVGEGYDNLARLYQEGFHICNLQFGTLRKEGDDCMFCLSFLKK</sequence>
<feature type="binding site" evidence="6">
    <location>
        <position position="117"/>
    </location>
    <ligand>
        <name>Zn(2+)</name>
        <dbReference type="ChEBI" id="CHEBI:29105"/>
    </ligand>
</feature>
<dbReference type="NCBIfam" id="NF009644">
    <property type="entry name" value="PRK13169.1-5"/>
    <property type="match status" value="1"/>
</dbReference>
<dbReference type="Proteomes" id="UP001232445">
    <property type="component" value="Unassembled WGS sequence"/>
</dbReference>
<accession>A0ABU0CX79</accession>